<dbReference type="Gene3D" id="3.30.160.60">
    <property type="entry name" value="Classic Zinc Finger"/>
    <property type="match status" value="1"/>
</dbReference>
<feature type="domain" description="C2H2-type" evidence="3">
    <location>
        <begin position="13"/>
        <end position="40"/>
    </location>
</feature>
<evidence type="ECO:0000313" key="5">
    <source>
        <dbReference type="Proteomes" id="UP001203297"/>
    </source>
</evidence>
<dbReference type="GO" id="GO:0008270">
    <property type="term" value="F:zinc ion binding"/>
    <property type="evidence" value="ECO:0007669"/>
    <property type="project" value="UniProtKB-KW"/>
</dbReference>
<evidence type="ECO:0000313" key="4">
    <source>
        <dbReference type="EMBL" id="KAI0307106.1"/>
    </source>
</evidence>
<accession>A0AAD4MB50</accession>
<sequence>GCHLNTHTGASPHGCDFCGDHFKDPSKRHKHMLRNHGYRPGESRKKFKSD</sequence>
<dbReference type="EMBL" id="WTXG01000002">
    <property type="protein sequence ID" value="KAI0307106.1"/>
    <property type="molecule type" value="Genomic_DNA"/>
</dbReference>
<dbReference type="SUPFAM" id="SSF57667">
    <property type="entry name" value="beta-beta-alpha zinc fingers"/>
    <property type="match status" value="1"/>
</dbReference>
<dbReference type="InterPro" id="IPR036236">
    <property type="entry name" value="Znf_C2H2_sf"/>
</dbReference>
<dbReference type="AlphaFoldDB" id="A0AAD4MB50"/>
<keyword evidence="1" id="KW-0862">Zinc</keyword>
<dbReference type="PROSITE" id="PS00028">
    <property type="entry name" value="ZINC_FINGER_C2H2_1"/>
    <property type="match status" value="1"/>
</dbReference>
<evidence type="ECO:0000256" key="1">
    <source>
        <dbReference type="PROSITE-ProRule" id="PRU00042"/>
    </source>
</evidence>
<feature type="compositionally biased region" description="Basic residues" evidence="2">
    <location>
        <begin position="26"/>
        <end position="37"/>
    </location>
</feature>
<name>A0AAD4MB50_9AGAM</name>
<dbReference type="Proteomes" id="UP001203297">
    <property type="component" value="Unassembled WGS sequence"/>
</dbReference>
<dbReference type="PROSITE" id="PS50157">
    <property type="entry name" value="ZINC_FINGER_C2H2_2"/>
    <property type="match status" value="1"/>
</dbReference>
<keyword evidence="5" id="KW-1185">Reference proteome</keyword>
<feature type="region of interest" description="Disordered" evidence="2">
    <location>
        <begin position="26"/>
        <end position="50"/>
    </location>
</feature>
<feature type="compositionally biased region" description="Basic and acidic residues" evidence="2">
    <location>
        <begin position="39"/>
        <end position="50"/>
    </location>
</feature>
<keyword evidence="1" id="KW-0863">Zinc-finger</keyword>
<feature type="non-terminal residue" evidence="4">
    <location>
        <position position="1"/>
    </location>
</feature>
<protein>
    <recommendedName>
        <fullName evidence="3">C2H2-type domain-containing protein</fullName>
    </recommendedName>
</protein>
<reference evidence="4" key="1">
    <citation type="journal article" date="2022" name="New Phytol.">
        <title>Evolutionary transition to the ectomycorrhizal habit in the genomes of a hyperdiverse lineage of mushroom-forming fungi.</title>
        <authorList>
            <person name="Looney B."/>
            <person name="Miyauchi S."/>
            <person name="Morin E."/>
            <person name="Drula E."/>
            <person name="Courty P.E."/>
            <person name="Kohler A."/>
            <person name="Kuo A."/>
            <person name="LaButti K."/>
            <person name="Pangilinan J."/>
            <person name="Lipzen A."/>
            <person name="Riley R."/>
            <person name="Andreopoulos W."/>
            <person name="He G."/>
            <person name="Johnson J."/>
            <person name="Nolan M."/>
            <person name="Tritt A."/>
            <person name="Barry K.W."/>
            <person name="Grigoriev I.V."/>
            <person name="Nagy L.G."/>
            <person name="Hibbett D."/>
            <person name="Henrissat B."/>
            <person name="Matheny P.B."/>
            <person name="Labbe J."/>
            <person name="Martin F.M."/>
        </authorList>
    </citation>
    <scope>NUCLEOTIDE SEQUENCE</scope>
    <source>
        <strain evidence="4">BPL690</strain>
    </source>
</reference>
<comment type="caution">
    <text evidence="4">The sequence shown here is derived from an EMBL/GenBank/DDBJ whole genome shotgun (WGS) entry which is preliminary data.</text>
</comment>
<organism evidence="4 5">
    <name type="scientific">Multifurca ochricompacta</name>
    <dbReference type="NCBI Taxonomy" id="376703"/>
    <lineage>
        <taxon>Eukaryota</taxon>
        <taxon>Fungi</taxon>
        <taxon>Dikarya</taxon>
        <taxon>Basidiomycota</taxon>
        <taxon>Agaricomycotina</taxon>
        <taxon>Agaricomycetes</taxon>
        <taxon>Russulales</taxon>
        <taxon>Russulaceae</taxon>
        <taxon>Multifurca</taxon>
    </lineage>
</organism>
<feature type="non-terminal residue" evidence="4">
    <location>
        <position position="50"/>
    </location>
</feature>
<proteinExistence type="predicted"/>
<gene>
    <name evidence="4" type="ORF">B0F90DRAFT_1619908</name>
</gene>
<dbReference type="InterPro" id="IPR013087">
    <property type="entry name" value="Znf_C2H2_type"/>
</dbReference>
<evidence type="ECO:0000259" key="3">
    <source>
        <dbReference type="PROSITE" id="PS50157"/>
    </source>
</evidence>
<keyword evidence="1" id="KW-0479">Metal-binding</keyword>
<evidence type="ECO:0000256" key="2">
    <source>
        <dbReference type="SAM" id="MobiDB-lite"/>
    </source>
</evidence>